<keyword evidence="5" id="KW-1185">Reference proteome</keyword>
<protein>
    <recommendedName>
        <fullName evidence="3">Dicer dsRNA-binding fold domain-containing protein</fullName>
    </recommendedName>
</protein>
<dbReference type="Proteomes" id="UP000000305">
    <property type="component" value="Unassembled WGS sequence"/>
</dbReference>
<dbReference type="AlphaFoldDB" id="E9GR44"/>
<name>E9GR44_DAPPU</name>
<dbReference type="HOGENOM" id="CLU_1305990_0_0_1"/>
<dbReference type="PANTHER" id="PTHR14950:SF37">
    <property type="entry name" value="ENDORIBONUCLEASE DICER"/>
    <property type="match status" value="1"/>
</dbReference>
<keyword evidence="2" id="KW-0694">RNA-binding</keyword>
<dbReference type="GO" id="GO:0003723">
    <property type="term" value="F:RNA binding"/>
    <property type="evidence" value="ECO:0007669"/>
    <property type="project" value="UniProtKB-UniRule"/>
</dbReference>
<dbReference type="Pfam" id="PF03368">
    <property type="entry name" value="Dicer_dimer"/>
    <property type="match status" value="1"/>
</dbReference>
<dbReference type="KEGG" id="dpx:DAPPUDRAFT_246727"/>
<dbReference type="Gene3D" id="3.30.160.380">
    <property type="entry name" value="Dicer dimerisation domain"/>
    <property type="match status" value="1"/>
</dbReference>
<feature type="domain" description="Dicer dsRNA-binding fold" evidence="3">
    <location>
        <begin position="95"/>
        <end position="211"/>
    </location>
</feature>
<gene>
    <name evidence="4" type="ORF">DAPPUDRAFT_246727</name>
</gene>
<dbReference type="GO" id="GO:0016891">
    <property type="term" value="F:RNA endonuclease activity producing 5'-phosphomonoesters, hydrolytic mechanism"/>
    <property type="evidence" value="ECO:0007669"/>
    <property type="project" value="InterPro"/>
</dbReference>
<dbReference type="STRING" id="6669.E9GR44"/>
<dbReference type="PROSITE" id="PS51327">
    <property type="entry name" value="DICER_DSRBF"/>
    <property type="match status" value="1"/>
</dbReference>
<keyword evidence="1" id="KW-0378">Hydrolase</keyword>
<sequence length="211" mass="23866">MDTSRVSTSGCRQRILPVSQPHGVGTGYFPIGAKNGKNWCQNRQQFFMFEELWFAWSAETVEVGFIFVSRVLVEISNSVGCGFRENLGSWYFWQSCIVINRYCGQLSSDPDVSLAPQLTTKKVAESDVDPIQLQKIKDILKKLPTDASKYSSMSNLFQCYLFLPLNSPLRDEVIGDVMPTKRLAKRAVAIKASIKLHELKELNDTFSQCHD</sequence>
<proteinExistence type="predicted"/>
<reference evidence="4 5" key="1">
    <citation type="journal article" date="2011" name="Science">
        <title>The ecoresponsive genome of Daphnia pulex.</title>
        <authorList>
            <person name="Colbourne J.K."/>
            <person name="Pfrender M.E."/>
            <person name="Gilbert D."/>
            <person name="Thomas W.K."/>
            <person name="Tucker A."/>
            <person name="Oakley T.H."/>
            <person name="Tokishita S."/>
            <person name="Aerts A."/>
            <person name="Arnold G.J."/>
            <person name="Basu M.K."/>
            <person name="Bauer D.J."/>
            <person name="Caceres C.E."/>
            <person name="Carmel L."/>
            <person name="Casola C."/>
            <person name="Choi J.H."/>
            <person name="Detter J.C."/>
            <person name="Dong Q."/>
            <person name="Dusheyko S."/>
            <person name="Eads B.D."/>
            <person name="Frohlich T."/>
            <person name="Geiler-Samerotte K.A."/>
            <person name="Gerlach D."/>
            <person name="Hatcher P."/>
            <person name="Jogdeo S."/>
            <person name="Krijgsveld J."/>
            <person name="Kriventseva E.V."/>
            <person name="Kultz D."/>
            <person name="Laforsch C."/>
            <person name="Lindquist E."/>
            <person name="Lopez J."/>
            <person name="Manak J.R."/>
            <person name="Muller J."/>
            <person name="Pangilinan J."/>
            <person name="Patwardhan R.P."/>
            <person name="Pitluck S."/>
            <person name="Pritham E.J."/>
            <person name="Rechtsteiner A."/>
            <person name="Rho M."/>
            <person name="Rogozin I.B."/>
            <person name="Sakarya O."/>
            <person name="Salamov A."/>
            <person name="Schaack S."/>
            <person name="Shapiro H."/>
            <person name="Shiga Y."/>
            <person name="Skalitzky C."/>
            <person name="Smith Z."/>
            <person name="Souvorov A."/>
            <person name="Sung W."/>
            <person name="Tang Z."/>
            <person name="Tsuchiya D."/>
            <person name="Tu H."/>
            <person name="Vos H."/>
            <person name="Wang M."/>
            <person name="Wolf Y.I."/>
            <person name="Yamagata H."/>
            <person name="Yamada T."/>
            <person name="Ye Y."/>
            <person name="Shaw J.R."/>
            <person name="Andrews J."/>
            <person name="Crease T.J."/>
            <person name="Tang H."/>
            <person name="Lucas S.M."/>
            <person name="Robertson H.M."/>
            <person name="Bork P."/>
            <person name="Koonin E.V."/>
            <person name="Zdobnov E.M."/>
            <person name="Grigoriev I.V."/>
            <person name="Lynch M."/>
            <person name="Boore J.L."/>
        </authorList>
    </citation>
    <scope>NUCLEOTIDE SEQUENCE [LARGE SCALE GENOMIC DNA]</scope>
</reference>
<dbReference type="InParanoid" id="E9GR44"/>
<dbReference type="EMBL" id="GL732559">
    <property type="protein sequence ID" value="EFX78058.1"/>
    <property type="molecule type" value="Genomic_DNA"/>
</dbReference>
<evidence type="ECO:0000256" key="1">
    <source>
        <dbReference type="ARBA" id="ARBA00022801"/>
    </source>
</evidence>
<accession>E9GR44</accession>
<evidence type="ECO:0000256" key="2">
    <source>
        <dbReference type="PROSITE-ProRule" id="PRU00657"/>
    </source>
</evidence>
<dbReference type="eggNOG" id="KOG0701">
    <property type="taxonomic scope" value="Eukaryota"/>
</dbReference>
<evidence type="ECO:0000259" key="3">
    <source>
        <dbReference type="PROSITE" id="PS51327"/>
    </source>
</evidence>
<dbReference type="InterPro" id="IPR005034">
    <property type="entry name" value="Dicer_dimerisation"/>
</dbReference>
<dbReference type="OrthoDB" id="7480207at2759"/>
<organism evidence="4 5">
    <name type="scientific">Daphnia pulex</name>
    <name type="common">Water flea</name>
    <dbReference type="NCBI Taxonomy" id="6669"/>
    <lineage>
        <taxon>Eukaryota</taxon>
        <taxon>Metazoa</taxon>
        <taxon>Ecdysozoa</taxon>
        <taxon>Arthropoda</taxon>
        <taxon>Crustacea</taxon>
        <taxon>Branchiopoda</taxon>
        <taxon>Diplostraca</taxon>
        <taxon>Cladocera</taxon>
        <taxon>Anomopoda</taxon>
        <taxon>Daphniidae</taxon>
        <taxon>Daphnia</taxon>
    </lineage>
</organism>
<evidence type="ECO:0000313" key="4">
    <source>
        <dbReference type="EMBL" id="EFX78058.1"/>
    </source>
</evidence>
<evidence type="ECO:0000313" key="5">
    <source>
        <dbReference type="Proteomes" id="UP000000305"/>
    </source>
</evidence>
<dbReference type="InterPro" id="IPR038248">
    <property type="entry name" value="Dicer_dimer_sf"/>
</dbReference>
<dbReference type="PANTHER" id="PTHR14950">
    <property type="entry name" value="DICER-RELATED"/>
    <property type="match status" value="1"/>
</dbReference>